<evidence type="ECO:0000313" key="2">
    <source>
        <dbReference type="EMBL" id="EFO18832.1"/>
    </source>
</evidence>
<accession>A0A1S0TRB2</accession>
<feature type="compositionally biased region" description="Acidic residues" evidence="1">
    <location>
        <begin position="34"/>
        <end position="50"/>
    </location>
</feature>
<feature type="compositionally biased region" description="Basic and acidic residues" evidence="1">
    <location>
        <begin position="23"/>
        <end position="33"/>
    </location>
</feature>
<name>A0A1S0TRB2_LOALO</name>
<dbReference type="CTD" id="9947103"/>
<sequence>MNNHYRNGIKDLGYMISIVSSLDKNDDSTKDNDNDGSGDDDDDMLIDDDD</sequence>
<protein>
    <submittedName>
        <fullName evidence="2">Uncharacterized protein</fullName>
    </submittedName>
</protein>
<reference evidence="2" key="1">
    <citation type="submission" date="2012-04" db="EMBL/GenBank/DDBJ databases">
        <title>The Genome Sequence of Loa loa.</title>
        <authorList>
            <consortium name="The Broad Institute Genome Sequencing Platform"/>
            <consortium name="Broad Institute Genome Sequencing Center for Infectious Disease"/>
            <person name="Nutman T.B."/>
            <person name="Fink D.L."/>
            <person name="Russ C."/>
            <person name="Young S."/>
            <person name="Zeng Q."/>
            <person name="Gargeya S."/>
            <person name="Alvarado L."/>
            <person name="Berlin A."/>
            <person name="Chapman S.B."/>
            <person name="Chen Z."/>
            <person name="Freedman E."/>
            <person name="Gellesch M."/>
            <person name="Goldberg J."/>
            <person name="Griggs A."/>
            <person name="Gujja S."/>
            <person name="Heilman E.R."/>
            <person name="Heiman D."/>
            <person name="Howarth C."/>
            <person name="Mehta T."/>
            <person name="Neiman D."/>
            <person name="Pearson M."/>
            <person name="Roberts A."/>
            <person name="Saif S."/>
            <person name="Shea T."/>
            <person name="Shenoy N."/>
            <person name="Sisk P."/>
            <person name="Stolte C."/>
            <person name="Sykes S."/>
            <person name="White J."/>
            <person name="Yandava C."/>
            <person name="Haas B."/>
            <person name="Henn M.R."/>
            <person name="Nusbaum C."/>
            <person name="Birren B."/>
        </authorList>
    </citation>
    <scope>NUCLEOTIDE SEQUENCE [LARGE SCALE GENOMIC DNA]</scope>
</reference>
<dbReference type="InParanoid" id="A0A1S0TRB2"/>
<evidence type="ECO:0000256" key="1">
    <source>
        <dbReference type="SAM" id="MobiDB-lite"/>
    </source>
</evidence>
<dbReference type="KEGG" id="loa:LOAG_09663"/>
<feature type="region of interest" description="Disordered" evidence="1">
    <location>
        <begin position="23"/>
        <end position="50"/>
    </location>
</feature>
<proteinExistence type="predicted"/>
<dbReference type="GeneID" id="9947103"/>
<dbReference type="AlphaFoldDB" id="A0A1S0TRB2"/>
<gene>
    <name evidence="2" type="ORF">LOAG_09663</name>
</gene>
<dbReference type="RefSeq" id="XP_003145238.1">
    <property type="nucleotide sequence ID" value="XM_003145190.1"/>
</dbReference>
<organism evidence="2">
    <name type="scientific">Loa loa</name>
    <name type="common">Eye worm</name>
    <name type="synonym">Filaria loa</name>
    <dbReference type="NCBI Taxonomy" id="7209"/>
    <lineage>
        <taxon>Eukaryota</taxon>
        <taxon>Metazoa</taxon>
        <taxon>Ecdysozoa</taxon>
        <taxon>Nematoda</taxon>
        <taxon>Chromadorea</taxon>
        <taxon>Rhabditida</taxon>
        <taxon>Spirurina</taxon>
        <taxon>Spiruromorpha</taxon>
        <taxon>Filarioidea</taxon>
        <taxon>Onchocercidae</taxon>
        <taxon>Loa</taxon>
    </lineage>
</organism>
<dbReference type="EMBL" id="JH712124">
    <property type="protein sequence ID" value="EFO18832.1"/>
    <property type="molecule type" value="Genomic_DNA"/>
</dbReference>